<sequence length="158" mass="18463">MAEALDDFSKASELLEKEEYFEIYNEENGLKNNYKINPHYKSTVSIKELKKSKPIPFDDKDTLIALRPCNVGQGRWYVYSVITKRSFYTSISDYKWLSEYQSGKMDVVRANDIIHVNLQCNIVKYGNKTLKNINSVITKVHNIERSTFMTEDDQVNLF</sequence>
<dbReference type="Proteomes" id="UP000240410">
    <property type="component" value="Unassembled WGS sequence"/>
</dbReference>
<evidence type="ECO:0000313" key="1">
    <source>
        <dbReference type="EMBL" id="PSV87438.1"/>
    </source>
</evidence>
<dbReference type="OrthoDB" id="9863708at2"/>
<accession>A0A2T3M663</accession>
<reference evidence="1 2" key="1">
    <citation type="submission" date="2018-03" db="EMBL/GenBank/DDBJ databases">
        <title>Whole genome sequencing of Histamine producing bacteria.</title>
        <authorList>
            <person name="Butler K."/>
        </authorList>
    </citation>
    <scope>NUCLEOTIDE SEQUENCE [LARGE SCALE GENOMIC DNA]</scope>
    <source>
        <strain evidence="1 2">ATCC 33979</strain>
    </source>
</reference>
<comment type="caution">
    <text evidence="1">The sequence shown here is derived from an EMBL/GenBank/DDBJ whole genome shotgun (WGS) entry which is preliminary data.</text>
</comment>
<proteinExistence type="predicted"/>
<name>A0A2T3M663_PHOLE</name>
<protein>
    <submittedName>
        <fullName evidence="1">Uncharacterized protein</fullName>
    </submittedName>
</protein>
<dbReference type="AlphaFoldDB" id="A0A2T3M663"/>
<dbReference type="EMBL" id="PYOJ01000028">
    <property type="protein sequence ID" value="PSV87438.1"/>
    <property type="molecule type" value="Genomic_DNA"/>
</dbReference>
<dbReference type="RefSeq" id="WP_052671778.1">
    <property type="nucleotide sequence ID" value="NZ_JZSL01000009.1"/>
</dbReference>
<evidence type="ECO:0000313" key="2">
    <source>
        <dbReference type="Proteomes" id="UP000240410"/>
    </source>
</evidence>
<organism evidence="1 2">
    <name type="scientific">Photobacterium leiognathi</name>
    <dbReference type="NCBI Taxonomy" id="553611"/>
    <lineage>
        <taxon>Bacteria</taxon>
        <taxon>Pseudomonadati</taxon>
        <taxon>Pseudomonadota</taxon>
        <taxon>Gammaproteobacteria</taxon>
        <taxon>Vibrionales</taxon>
        <taxon>Vibrionaceae</taxon>
        <taxon>Photobacterium</taxon>
    </lineage>
</organism>
<gene>
    <name evidence="1" type="ORF">CTM89_17310</name>
</gene>